<keyword evidence="3" id="KW-1185">Reference proteome</keyword>
<proteinExistence type="predicted"/>
<feature type="compositionally biased region" description="Polar residues" evidence="1">
    <location>
        <begin position="801"/>
        <end position="811"/>
    </location>
</feature>
<protein>
    <submittedName>
        <fullName evidence="2">Uncharacterized protein</fullName>
    </submittedName>
</protein>
<name>R9PMN1_PSEHS</name>
<gene>
    <name evidence="2" type="ORF">PHSY_006941</name>
</gene>
<dbReference type="EMBL" id="DF238831">
    <property type="protein sequence ID" value="GAC99340.1"/>
    <property type="molecule type" value="Genomic_DNA"/>
</dbReference>
<feature type="compositionally biased region" description="Basic residues" evidence="1">
    <location>
        <begin position="111"/>
        <end position="122"/>
    </location>
</feature>
<organism evidence="2 3">
    <name type="scientific">Pseudozyma hubeiensis (strain SY62)</name>
    <name type="common">Yeast</name>
    <dbReference type="NCBI Taxonomy" id="1305764"/>
    <lineage>
        <taxon>Eukaryota</taxon>
        <taxon>Fungi</taxon>
        <taxon>Dikarya</taxon>
        <taxon>Basidiomycota</taxon>
        <taxon>Ustilaginomycotina</taxon>
        <taxon>Ustilaginomycetes</taxon>
        <taxon>Ustilaginales</taxon>
        <taxon>Ustilaginaceae</taxon>
        <taxon>Pseudozyma</taxon>
    </lineage>
</organism>
<feature type="region of interest" description="Disordered" evidence="1">
    <location>
        <begin position="833"/>
        <end position="854"/>
    </location>
</feature>
<feature type="region of interest" description="Disordered" evidence="1">
    <location>
        <begin position="62"/>
        <end position="98"/>
    </location>
</feature>
<feature type="region of interest" description="Disordered" evidence="1">
    <location>
        <begin position="111"/>
        <end position="142"/>
    </location>
</feature>
<dbReference type="AlphaFoldDB" id="R9PMN1"/>
<feature type="region of interest" description="Disordered" evidence="1">
    <location>
        <begin position="774"/>
        <end position="816"/>
    </location>
</feature>
<dbReference type="GeneID" id="24112206"/>
<reference evidence="3" key="1">
    <citation type="journal article" date="2013" name="Genome Announc.">
        <title>Draft genome sequence of the basidiomycetous yeast-like fungus Pseudozyma hubeiensis SY62, which produces an abundant amount of the biosurfactant mannosylerythritol lipids.</title>
        <authorList>
            <person name="Konishi M."/>
            <person name="Hatada Y."/>
            <person name="Horiuchi J."/>
        </authorList>
    </citation>
    <scope>NUCLEOTIDE SEQUENCE [LARGE SCALE GENOMIC DNA]</scope>
    <source>
        <strain evidence="3">SY62</strain>
    </source>
</reference>
<accession>R9PMN1</accession>
<dbReference type="OrthoDB" id="2550943at2759"/>
<dbReference type="HOGENOM" id="CLU_317654_0_0_1"/>
<evidence type="ECO:0000313" key="2">
    <source>
        <dbReference type="EMBL" id="GAC99340.1"/>
    </source>
</evidence>
<dbReference type="Proteomes" id="UP000014071">
    <property type="component" value="Unassembled WGS sequence"/>
</dbReference>
<dbReference type="STRING" id="1305764.R9PMN1"/>
<dbReference type="eggNOG" id="ENOG502R2I6">
    <property type="taxonomic scope" value="Eukaryota"/>
</dbReference>
<evidence type="ECO:0000313" key="3">
    <source>
        <dbReference type="Proteomes" id="UP000014071"/>
    </source>
</evidence>
<evidence type="ECO:0000256" key="1">
    <source>
        <dbReference type="SAM" id="MobiDB-lite"/>
    </source>
</evidence>
<dbReference type="RefSeq" id="XP_012192927.1">
    <property type="nucleotide sequence ID" value="XM_012337537.1"/>
</dbReference>
<sequence length="912" mass="99294">MAARLCAKRAHQLAASVLANGVGPSRLPAASACNCRSPSASRSTATHRINLLSQSFSTSAYLRDESPQSASVTDAEPQHSSKKPNVGLLAGEDTNAEPTLEYLDSLKPRARRLQREQHRPKRVTVNPFAKSSPTKNSVEDKQWERTRARINASFTRGQLVSLGKAARLPGSYARTVKKEDLVRRIMVHRFGMEDARERTEREKREELDKRSVHIAFRPAELYLLLSRGYNKVRQEASKAQVAILPQAPAKEKAQNSGDATASAEKLGFWIRGKDPGIARMTDWVEEFKQSIKTKEDTVVLSNDSRDVNASEVGVTEVLPAELVRYISQLSRCFMEASPIQGSKVTLSLAFLDERDAQKAVLLLRQYHAEGAKAMHRIGAAACSDDLHSSRQYSMLPFVPNEPTPWIKQADDLLYGSHSDVSFRVSHVPELNAFSMLSTTKLPTMKFNAWSTQDKLSFEEPFRSLAENAATSTASNGMSLSAEASEVECSAELGHVLFDAGGLTLADENLSEEDIVSRVQDPLAAPISGSWSLETAVDWTRRFRARFGREASRFVPTTLFRSQKNISLDIWLERQGYVLASNQPDALAGEHETLVYQPSDAGYLAQVSKLEITLVRNQSESDVAEGASGGWRIRQARWVLEAQADVLIPEKGSDLRLSARHIVPLEAEILADVERGLASYLDPSGAAVAAEVTMENIGISEDEAAGVDSDDILGSETEVVERSSLSTAKALPKGRVTSHKGALRPSVLELGSVGKMALETVTRSSVQTYVQRSALSAAPHARPGTSSEVQAATDDDAGTHPVDSTEQLSASSEADAVAATPITTAEVEAVKAEDAAQFTAEHSAPTEGAPATSTSLSPVLIREISQDCMTEITTESLRISWRLPASSEQSVPEWSSVVEPISALLERHDMSTR</sequence>